<accession>A0A0K2V5H6</accession>
<sequence>MVLSTSTSFLVQVIILMSSSLLPSVYPLCTNPKWNEEVSNSKSIPIKVTLSPPVFNKANSPRMSVIWDTGTLFVSNASLCDYRTEVFIILNSGQKYTLCVTSSSGCTRGLPEGLCESGESQLRLVVETKDKSYLEAPFEKTLREIPCKLDRKLDIVDFEHGNHPIKFPGTTPTTTAAVENDEVTQATSTIPSLEKEMTNKSTMTNTTASTITTTTLETTLSPTTTTFKPLPTTTTTDTTVTSISINMENSSHTMKDSNLMNITKKRSDTHNSYESCMDNFSNWNETISIQVLNDTVSAKWSEMSDPEMCIISEYILEIRIHNQEENGDLSQKVISSQKYSPISADNNGILRAEIPLSALAECKNFTYILRAIGSKNNVSVNQKGNFSIPCTLQRANSDGTTPSTGFRWPKKPPNPTPKTAANLDPGKNSGSSQCGISVLVSSILCFILLRTF</sequence>
<organism evidence="3">
    <name type="scientific">Lepeophtheirus salmonis</name>
    <name type="common">Salmon louse</name>
    <name type="synonym">Caligus salmonis</name>
    <dbReference type="NCBI Taxonomy" id="72036"/>
    <lineage>
        <taxon>Eukaryota</taxon>
        <taxon>Metazoa</taxon>
        <taxon>Ecdysozoa</taxon>
        <taxon>Arthropoda</taxon>
        <taxon>Crustacea</taxon>
        <taxon>Multicrustacea</taxon>
        <taxon>Hexanauplia</taxon>
        <taxon>Copepoda</taxon>
        <taxon>Siphonostomatoida</taxon>
        <taxon>Caligidae</taxon>
        <taxon>Lepeophtheirus</taxon>
    </lineage>
</organism>
<protein>
    <submittedName>
        <fullName evidence="3">Uncharacterized protein</fullName>
    </submittedName>
</protein>
<feature type="region of interest" description="Disordered" evidence="1">
    <location>
        <begin position="391"/>
        <end position="432"/>
    </location>
</feature>
<evidence type="ECO:0000256" key="1">
    <source>
        <dbReference type="SAM" id="MobiDB-lite"/>
    </source>
</evidence>
<name>A0A0K2V5H6_LEPSM</name>
<evidence type="ECO:0000313" key="3">
    <source>
        <dbReference type="EMBL" id="CDW45754.1"/>
    </source>
</evidence>
<keyword evidence="2" id="KW-0732">Signal</keyword>
<dbReference type="EMBL" id="HACA01028393">
    <property type="protein sequence ID" value="CDW45754.1"/>
    <property type="molecule type" value="Transcribed_RNA"/>
</dbReference>
<evidence type="ECO:0000256" key="2">
    <source>
        <dbReference type="SAM" id="SignalP"/>
    </source>
</evidence>
<feature type="signal peptide" evidence="2">
    <location>
        <begin position="1"/>
        <end position="27"/>
    </location>
</feature>
<dbReference type="AlphaFoldDB" id="A0A0K2V5H6"/>
<feature type="chain" id="PRO_5005489431" evidence="2">
    <location>
        <begin position="28"/>
        <end position="452"/>
    </location>
</feature>
<reference evidence="3" key="1">
    <citation type="submission" date="2014-05" db="EMBL/GenBank/DDBJ databases">
        <authorList>
            <person name="Chronopoulou M."/>
        </authorList>
    </citation>
    <scope>NUCLEOTIDE SEQUENCE</scope>
    <source>
        <tissue evidence="3">Whole organism</tissue>
    </source>
</reference>
<feature type="compositionally biased region" description="Polar residues" evidence="1">
    <location>
        <begin position="391"/>
        <end position="404"/>
    </location>
</feature>
<proteinExistence type="predicted"/>